<dbReference type="Gene3D" id="1.10.150.130">
    <property type="match status" value="1"/>
</dbReference>
<dbReference type="InterPro" id="IPR010998">
    <property type="entry name" value="Integrase_recombinase_N"/>
</dbReference>
<dbReference type="Proteomes" id="UP000745663">
    <property type="component" value="Unassembled WGS sequence"/>
</dbReference>
<protein>
    <submittedName>
        <fullName evidence="6">Tyrosine-type recombinase/integrase</fullName>
    </submittedName>
</protein>
<keyword evidence="7" id="KW-1185">Reference proteome</keyword>
<comment type="similarity">
    <text evidence="1">Belongs to the 'phage' integrase family.</text>
</comment>
<evidence type="ECO:0000259" key="5">
    <source>
        <dbReference type="PROSITE" id="PS51898"/>
    </source>
</evidence>
<sequence>MDTSSHLLASLQHFHIERPEASWNDLREYLVTLVSRTVVSADDSHPFHHWGDLYRNVNVPPSPVETRYREVMSTAPAESPMTFDALAQLYMADRAGEQKPSTLKETTLCHKVIGEHLEGLDFRNHSREDLVAFRGRLAQGRMPSTVNKLIVKLSAVLAWAVENGHLSKTYDKKLKLTKGIESTRKAFSQHQVSKLMEYANDLPEASWKRWLLSLGIITGGRLKEICQLTTSDVVVSDSGVVAIHINENGEGKSIKNKQSKRLVPLIDGAYGFDLAAFLRYVDTCRAEDATELAQLGYRPSGEWVNQQGIPAALADTYERGLVFHSLRHSLASLMQTKGVSVLHAQAVMGHASRTITFDTYGNGVPVEVVADMLSKVFCENE</sequence>
<dbReference type="InterPro" id="IPR011010">
    <property type="entry name" value="DNA_brk_join_enz"/>
</dbReference>
<keyword evidence="2" id="KW-0229">DNA integration</keyword>
<keyword evidence="3" id="KW-0238">DNA-binding</keyword>
<accession>A0ABS2C3M4</accession>
<dbReference type="Gene3D" id="1.10.443.10">
    <property type="entry name" value="Intergrase catalytic core"/>
    <property type="match status" value="1"/>
</dbReference>
<gene>
    <name evidence="6" type="ORF">H8F21_18720</name>
</gene>
<reference evidence="6 7" key="1">
    <citation type="submission" date="2020-08" db="EMBL/GenBank/DDBJ databases">
        <title>Description of novel Pseudomonas species.</title>
        <authorList>
            <person name="Duman M."/>
            <person name="Mulet M."/>
            <person name="Altun S."/>
            <person name="Saticioglu I.B."/>
            <person name="Lalucat J."/>
            <person name="Garcia-Valdes E."/>
        </authorList>
    </citation>
    <scope>NUCLEOTIDE SEQUENCE [LARGE SCALE GENOMIC DNA]</scope>
    <source>
        <strain evidence="6 7">P66</strain>
    </source>
</reference>
<dbReference type="PANTHER" id="PTHR30349">
    <property type="entry name" value="PHAGE INTEGRASE-RELATED"/>
    <property type="match status" value="1"/>
</dbReference>
<dbReference type="InterPro" id="IPR013762">
    <property type="entry name" value="Integrase-like_cat_sf"/>
</dbReference>
<evidence type="ECO:0000256" key="4">
    <source>
        <dbReference type="ARBA" id="ARBA00023172"/>
    </source>
</evidence>
<evidence type="ECO:0000313" key="7">
    <source>
        <dbReference type="Proteomes" id="UP000745663"/>
    </source>
</evidence>
<feature type="domain" description="Tyr recombinase" evidence="5">
    <location>
        <begin position="182"/>
        <end position="374"/>
    </location>
</feature>
<dbReference type="InterPro" id="IPR002104">
    <property type="entry name" value="Integrase_catalytic"/>
</dbReference>
<dbReference type="Pfam" id="PF00589">
    <property type="entry name" value="Phage_integrase"/>
    <property type="match status" value="1"/>
</dbReference>
<dbReference type="PROSITE" id="PS51898">
    <property type="entry name" value="TYR_RECOMBINASE"/>
    <property type="match status" value="1"/>
</dbReference>
<proteinExistence type="inferred from homology"/>
<dbReference type="SUPFAM" id="SSF56349">
    <property type="entry name" value="DNA breaking-rejoining enzymes"/>
    <property type="match status" value="1"/>
</dbReference>
<comment type="caution">
    <text evidence="6">The sequence shown here is derived from an EMBL/GenBank/DDBJ whole genome shotgun (WGS) entry which is preliminary data.</text>
</comment>
<dbReference type="InterPro" id="IPR050090">
    <property type="entry name" value="Tyrosine_recombinase_XerCD"/>
</dbReference>
<organism evidence="6 7">
    <name type="scientific">Pseudomonas arcuscaelestis</name>
    <dbReference type="NCBI Taxonomy" id="2710591"/>
    <lineage>
        <taxon>Bacteria</taxon>
        <taxon>Pseudomonadati</taxon>
        <taxon>Pseudomonadota</taxon>
        <taxon>Gammaproteobacteria</taxon>
        <taxon>Pseudomonadales</taxon>
        <taxon>Pseudomonadaceae</taxon>
        <taxon>Pseudomonas</taxon>
    </lineage>
</organism>
<evidence type="ECO:0000256" key="2">
    <source>
        <dbReference type="ARBA" id="ARBA00022908"/>
    </source>
</evidence>
<dbReference type="PANTHER" id="PTHR30349:SF41">
    <property type="entry name" value="INTEGRASE_RECOMBINASE PROTEIN MJ0367-RELATED"/>
    <property type="match status" value="1"/>
</dbReference>
<dbReference type="EMBL" id="JACOPV010000011">
    <property type="protein sequence ID" value="MBM5459604.1"/>
    <property type="molecule type" value="Genomic_DNA"/>
</dbReference>
<name>A0ABS2C3M4_9PSED</name>
<evidence type="ECO:0000313" key="6">
    <source>
        <dbReference type="EMBL" id="MBM5459604.1"/>
    </source>
</evidence>
<keyword evidence="4" id="KW-0233">DNA recombination</keyword>
<evidence type="ECO:0000256" key="1">
    <source>
        <dbReference type="ARBA" id="ARBA00008857"/>
    </source>
</evidence>
<evidence type="ECO:0000256" key="3">
    <source>
        <dbReference type="ARBA" id="ARBA00023125"/>
    </source>
</evidence>